<feature type="region of interest" description="Disordered" evidence="1">
    <location>
        <begin position="302"/>
        <end position="348"/>
    </location>
</feature>
<dbReference type="InParanoid" id="A0A5F4WH04"/>
<protein>
    <submittedName>
        <fullName evidence="2">Uncharacterized protein</fullName>
    </submittedName>
</protein>
<keyword evidence="3" id="KW-1185">Reference proteome</keyword>
<name>A0A5F4WH04_CALJA</name>
<reference evidence="2" key="2">
    <citation type="submission" date="2025-08" db="UniProtKB">
        <authorList>
            <consortium name="Ensembl"/>
        </authorList>
    </citation>
    <scope>IDENTIFICATION</scope>
</reference>
<dbReference type="Proteomes" id="UP000008225">
    <property type="component" value="Chromosome 18"/>
</dbReference>
<reference evidence="2" key="3">
    <citation type="submission" date="2025-09" db="UniProtKB">
        <authorList>
            <consortium name="Ensembl"/>
        </authorList>
    </citation>
    <scope>IDENTIFICATION</scope>
</reference>
<dbReference type="OMA" id="DCTAPAI"/>
<organism evidence="2 3">
    <name type="scientific">Callithrix jacchus</name>
    <name type="common">White-tufted-ear marmoset</name>
    <name type="synonym">Simia Jacchus</name>
    <dbReference type="NCBI Taxonomy" id="9483"/>
    <lineage>
        <taxon>Eukaryota</taxon>
        <taxon>Metazoa</taxon>
        <taxon>Chordata</taxon>
        <taxon>Craniata</taxon>
        <taxon>Vertebrata</taxon>
        <taxon>Euteleostomi</taxon>
        <taxon>Mammalia</taxon>
        <taxon>Eutheria</taxon>
        <taxon>Euarchontoglires</taxon>
        <taxon>Primates</taxon>
        <taxon>Haplorrhini</taxon>
        <taxon>Platyrrhini</taxon>
        <taxon>Cebidae</taxon>
        <taxon>Callitrichinae</taxon>
        <taxon>Callithrix</taxon>
        <taxon>Callithrix</taxon>
    </lineage>
</organism>
<dbReference type="AlphaFoldDB" id="A0A5F4WH04"/>
<dbReference type="Ensembl" id="ENSCJAT00000111316.2">
    <property type="protein sequence ID" value="ENSCJAP00000076970.1"/>
    <property type="gene ID" value="ENSCJAG00000069024.2"/>
</dbReference>
<evidence type="ECO:0000313" key="3">
    <source>
        <dbReference type="Proteomes" id="UP000008225"/>
    </source>
</evidence>
<dbReference type="GeneTree" id="ENSGT00950000185149"/>
<sequence>MLLPSSGPGQNEVEKLPGLTSAFKLPWSGPGSLSGQRPPASPPPRPGPGQQRCPPCPGGSRSAPSEEGRQTRPHGFLGGLLFPLLLRVAVVRQVAAAVGRAAGQLQLTVGRQRVVGRVLLVVLGRARLVGAGRRPRVVGGAARAELRAALGRGLQAPAAAGALGPRLPLPRAAQVRVVVLGRGARRAAHQPRQVRVLGRSAARGAEGPAAVGVGQGLAAAAALAVVFLQGVVLVEAAVRPRLRALKAAPAPRLVVVAVAPAGPLAIGVSEGRQLIHGDGRHPRGEVLPRQHLRLGARLAAGRGGWGQTARPSPKLEAGSSRLSSESTHSVLGPHSGTLAPATALLQAG</sequence>
<feature type="region of interest" description="Disordered" evidence="1">
    <location>
        <begin position="1"/>
        <end position="72"/>
    </location>
</feature>
<proteinExistence type="predicted"/>
<evidence type="ECO:0000313" key="2">
    <source>
        <dbReference type="Ensembl" id="ENSCJAP00000076970.1"/>
    </source>
</evidence>
<evidence type="ECO:0000256" key="1">
    <source>
        <dbReference type="SAM" id="MobiDB-lite"/>
    </source>
</evidence>
<reference evidence="2" key="1">
    <citation type="submission" date="2009-03" db="EMBL/GenBank/DDBJ databases">
        <authorList>
            <person name="Warren W."/>
            <person name="Ye L."/>
            <person name="Minx P."/>
            <person name="Worley K."/>
            <person name="Gibbs R."/>
            <person name="Wilson R.K."/>
        </authorList>
    </citation>
    <scope>NUCLEOTIDE SEQUENCE [LARGE SCALE GENOMIC DNA]</scope>
</reference>
<feature type="compositionally biased region" description="Polar residues" evidence="1">
    <location>
        <begin position="320"/>
        <end position="329"/>
    </location>
</feature>
<accession>A0A5F4WH04</accession>